<dbReference type="CDD" id="cd05283">
    <property type="entry name" value="CAD1"/>
    <property type="match status" value="1"/>
</dbReference>
<evidence type="ECO:0000256" key="2">
    <source>
        <dbReference type="ARBA" id="ARBA00008072"/>
    </source>
</evidence>
<dbReference type="SUPFAM" id="SSF50129">
    <property type="entry name" value="GroES-like"/>
    <property type="match status" value="1"/>
</dbReference>
<dbReference type="AlphaFoldDB" id="A0AAD6IV50"/>
<comment type="catalytic activity">
    <reaction evidence="10">
        <text>a primary alcohol + NADP(+) = an aldehyde + NADPH + H(+)</text>
        <dbReference type="Rhea" id="RHEA:15937"/>
        <dbReference type="ChEBI" id="CHEBI:15378"/>
        <dbReference type="ChEBI" id="CHEBI:15734"/>
        <dbReference type="ChEBI" id="CHEBI:17478"/>
        <dbReference type="ChEBI" id="CHEBI:57783"/>
        <dbReference type="ChEBI" id="CHEBI:58349"/>
        <dbReference type="EC" id="1.1.1.2"/>
    </reaction>
    <physiologicalReaction direction="left-to-right" evidence="10">
        <dbReference type="Rhea" id="RHEA:15938"/>
    </physiologicalReaction>
    <physiologicalReaction direction="right-to-left" evidence="10">
        <dbReference type="Rhea" id="RHEA:15939"/>
    </physiologicalReaction>
</comment>
<dbReference type="SMART" id="SM00829">
    <property type="entry name" value="PKS_ER"/>
    <property type="match status" value="1"/>
</dbReference>
<evidence type="ECO:0000256" key="5">
    <source>
        <dbReference type="ARBA" id="ARBA00022723"/>
    </source>
</evidence>
<keyword evidence="7" id="KW-0521">NADP</keyword>
<evidence type="ECO:0000256" key="6">
    <source>
        <dbReference type="ARBA" id="ARBA00022833"/>
    </source>
</evidence>
<evidence type="ECO:0000256" key="4">
    <source>
        <dbReference type="ARBA" id="ARBA00022553"/>
    </source>
</evidence>
<evidence type="ECO:0000313" key="14">
    <source>
        <dbReference type="Proteomes" id="UP001221413"/>
    </source>
</evidence>
<dbReference type="Pfam" id="PF00107">
    <property type="entry name" value="ADH_zinc_N"/>
    <property type="match status" value="1"/>
</dbReference>
<dbReference type="InterPro" id="IPR047109">
    <property type="entry name" value="CAD-like"/>
</dbReference>
<dbReference type="GO" id="GO:0008270">
    <property type="term" value="F:zinc ion binding"/>
    <property type="evidence" value="ECO:0007669"/>
    <property type="project" value="InterPro"/>
</dbReference>
<evidence type="ECO:0000256" key="7">
    <source>
        <dbReference type="ARBA" id="ARBA00022857"/>
    </source>
</evidence>
<proteinExistence type="inferred from homology"/>
<feature type="domain" description="Enoyl reductase (ER)" evidence="12">
    <location>
        <begin position="43"/>
        <end position="378"/>
    </location>
</feature>
<evidence type="ECO:0000313" key="13">
    <source>
        <dbReference type="EMBL" id="KAJ6259214.1"/>
    </source>
</evidence>
<dbReference type="Gene3D" id="3.90.180.10">
    <property type="entry name" value="Medium-chain alcohol dehydrogenases, catalytic domain"/>
    <property type="match status" value="1"/>
</dbReference>
<dbReference type="InterPro" id="IPR036291">
    <property type="entry name" value="NAD(P)-bd_dom_sf"/>
</dbReference>
<dbReference type="InterPro" id="IPR002328">
    <property type="entry name" value="ADH_Zn_CS"/>
</dbReference>
<dbReference type="Proteomes" id="UP001221413">
    <property type="component" value="Unassembled WGS sequence"/>
</dbReference>
<dbReference type="EC" id="1.1.1.2" evidence="9"/>
<dbReference type="FunFam" id="3.40.50.720:FF:000158">
    <property type="entry name" value="Zinc-binding alcohol dehydrogenase"/>
    <property type="match status" value="1"/>
</dbReference>
<keyword evidence="8" id="KW-0560">Oxidoreductase</keyword>
<evidence type="ECO:0000256" key="9">
    <source>
        <dbReference type="ARBA" id="ARBA00024074"/>
    </source>
</evidence>
<keyword evidence="5 11" id="KW-0479">Metal-binding</keyword>
<dbReference type="InterPro" id="IPR020843">
    <property type="entry name" value="ER"/>
</dbReference>
<dbReference type="InterPro" id="IPR013154">
    <property type="entry name" value="ADH-like_N"/>
</dbReference>
<comment type="caution">
    <text evidence="13">The sequence shown here is derived from an EMBL/GenBank/DDBJ whole genome shotgun (WGS) entry which is preliminary data.</text>
</comment>
<dbReference type="InterPro" id="IPR013149">
    <property type="entry name" value="ADH-like_C"/>
</dbReference>
<gene>
    <name evidence="13" type="ORF">Dda_6112</name>
</gene>
<evidence type="ECO:0000256" key="11">
    <source>
        <dbReference type="RuleBase" id="RU361277"/>
    </source>
</evidence>
<evidence type="ECO:0000256" key="10">
    <source>
        <dbReference type="ARBA" id="ARBA00050997"/>
    </source>
</evidence>
<dbReference type="EMBL" id="JAQGDS010000007">
    <property type="protein sequence ID" value="KAJ6259214.1"/>
    <property type="molecule type" value="Genomic_DNA"/>
</dbReference>
<dbReference type="InterPro" id="IPR011032">
    <property type="entry name" value="GroES-like_sf"/>
</dbReference>
<accession>A0AAD6IV50</accession>
<dbReference type="GO" id="GO:0008106">
    <property type="term" value="F:alcohol dehydrogenase (NADP+) activity"/>
    <property type="evidence" value="ECO:0007669"/>
    <property type="project" value="UniProtKB-EC"/>
</dbReference>
<dbReference type="GO" id="GO:0006066">
    <property type="term" value="P:alcohol metabolic process"/>
    <property type="evidence" value="ECO:0007669"/>
    <property type="project" value="UniProtKB-ARBA"/>
</dbReference>
<keyword evidence="14" id="KW-1185">Reference proteome</keyword>
<keyword evidence="6 11" id="KW-0862">Zinc</keyword>
<reference evidence="13" key="1">
    <citation type="submission" date="2023-01" db="EMBL/GenBank/DDBJ databases">
        <title>The chitinases involved in constricting ring structure development in the nematode-trapping fungus Drechslerella dactyloides.</title>
        <authorList>
            <person name="Wang R."/>
            <person name="Zhang L."/>
            <person name="Tang P."/>
            <person name="Li S."/>
            <person name="Liang L."/>
        </authorList>
    </citation>
    <scope>NUCLEOTIDE SEQUENCE</scope>
    <source>
        <strain evidence="13">YMF1.00031</strain>
    </source>
</reference>
<keyword evidence="4" id="KW-0597">Phosphoprotein</keyword>
<evidence type="ECO:0000256" key="3">
    <source>
        <dbReference type="ARBA" id="ARBA00011738"/>
    </source>
</evidence>
<dbReference type="Pfam" id="PF08240">
    <property type="entry name" value="ADH_N"/>
    <property type="match status" value="1"/>
</dbReference>
<dbReference type="SUPFAM" id="SSF51735">
    <property type="entry name" value="NAD(P)-binding Rossmann-fold domains"/>
    <property type="match status" value="1"/>
</dbReference>
<evidence type="ECO:0000256" key="8">
    <source>
        <dbReference type="ARBA" id="ARBA00023002"/>
    </source>
</evidence>
<name>A0AAD6IV50_DREDA</name>
<organism evidence="13 14">
    <name type="scientific">Drechslerella dactyloides</name>
    <name type="common">Nematode-trapping fungus</name>
    <name type="synonym">Arthrobotrys dactyloides</name>
    <dbReference type="NCBI Taxonomy" id="74499"/>
    <lineage>
        <taxon>Eukaryota</taxon>
        <taxon>Fungi</taxon>
        <taxon>Dikarya</taxon>
        <taxon>Ascomycota</taxon>
        <taxon>Pezizomycotina</taxon>
        <taxon>Orbiliomycetes</taxon>
        <taxon>Orbiliales</taxon>
        <taxon>Orbiliaceae</taxon>
        <taxon>Drechslerella</taxon>
    </lineage>
</organism>
<evidence type="ECO:0000256" key="1">
    <source>
        <dbReference type="ARBA" id="ARBA00001947"/>
    </source>
</evidence>
<comment type="similarity">
    <text evidence="2 11">Belongs to the zinc-containing alcohol dehydrogenase family.</text>
</comment>
<dbReference type="Gene3D" id="3.40.50.720">
    <property type="entry name" value="NAD(P)-binding Rossmann-like Domain"/>
    <property type="match status" value="1"/>
</dbReference>
<comment type="cofactor">
    <cofactor evidence="1 11">
        <name>Zn(2+)</name>
        <dbReference type="ChEBI" id="CHEBI:29105"/>
    </cofactor>
</comment>
<dbReference type="PROSITE" id="PS00059">
    <property type="entry name" value="ADH_ZINC"/>
    <property type="match status" value="1"/>
</dbReference>
<evidence type="ECO:0000259" key="12">
    <source>
        <dbReference type="SMART" id="SM00829"/>
    </source>
</evidence>
<comment type="subunit">
    <text evidence="3">Homodimer.</text>
</comment>
<dbReference type="PANTHER" id="PTHR42683">
    <property type="entry name" value="ALDEHYDE REDUCTASE"/>
    <property type="match status" value="1"/>
</dbReference>
<protein>
    <recommendedName>
        <fullName evidence="9">alcohol dehydrogenase (NADP(+))</fullName>
        <ecNumber evidence="9">1.1.1.2</ecNumber>
    </recommendedName>
</protein>
<sequence>MHILRTGRADLVIFYGNAEHLSIIFINMATEKFNGWVGKDAAAADGNLIYEEFQPKRWEETDVDIEVTHCGMCGSDMHTLSGGWHKPTYPYVVGHEIVGRVVRVGSKVSHVKVGDRVGVGAQSDACLECDLCKNGNETYCDHFVQTYDGIHKNGDRSMGGYADNARVPGSFVINLNPYSNIPSEILAPMLCGGATMFSPLKRYGAGPGKKVGIIGLGGLGHFGVMFAKALGSDEVVVISRSKSKEADALKLGADRIIATGDEPDWAKKYGSSLDLIVNTADSPNMPLTDYLGLLAPMGTLVQVGAPEGNMPGFNGFKLLSKNRNLTGTAIGSRGEIREMLQLANDRGVKTWANPFPMSKVNDAIKAFHRSEGRYRIVLVNEKNASANL</sequence>